<evidence type="ECO:0000313" key="2">
    <source>
        <dbReference type="Proteomes" id="UP000184255"/>
    </source>
</evidence>
<evidence type="ECO:0000313" key="1">
    <source>
        <dbReference type="EMBL" id="CVL09215.1"/>
    </source>
</evidence>
<proteinExistence type="predicted"/>
<dbReference type="Proteomes" id="UP000184255">
    <property type="component" value="Unassembled WGS sequence"/>
</dbReference>
<dbReference type="VEuPathDB" id="FungiDB:FMAN_15456"/>
<dbReference type="RefSeq" id="XP_041691519.1">
    <property type="nucleotide sequence ID" value="XM_041826292.1"/>
</dbReference>
<organism evidence="1 2">
    <name type="scientific">Fusarium mangiferae</name>
    <name type="common">Mango malformation disease fungus</name>
    <dbReference type="NCBI Taxonomy" id="192010"/>
    <lineage>
        <taxon>Eukaryota</taxon>
        <taxon>Fungi</taxon>
        <taxon>Dikarya</taxon>
        <taxon>Ascomycota</taxon>
        <taxon>Pezizomycotina</taxon>
        <taxon>Sordariomycetes</taxon>
        <taxon>Hypocreomycetidae</taxon>
        <taxon>Hypocreales</taxon>
        <taxon>Nectriaceae</taxon>
        <taxon>Fusarium</taxon>
        <taxon>Fusarium fujikuroi species complex</taxon>
    </lineage>
</organism>
<sequence length="104" mass="11278">MGSVDMMYRKSSLYTSLKCITDCDSSVDRFKKACKVTALVEEIGSVDLTPTESVVMAYLLTYLSENINALTDGSSGASSEDGSERGKTRYMAAVGEHLSIDWST</sequence>
<reference evidence="2" key="1">
    <citation type="journal article" date="2016" name="Genome Biol. Evol.">
        <title>Comparative 'omics' of the Fusarium fujikuroi species complex highlights differences in genetic potential and metabolite synthesis.</title>
        <authorList>
            <person name="Niehaus E.-M."/>
            <person name="Muensterkoetter M."/>
            <person name="Proctor R.H."/>
            <person name="Brown D.W."/>
            <person name="Sharon A."/>
            <person name="Idan Y."/>
            <person name="Oren-Young L."/>
            <person name="Sieber C.M."/>
            <person name="Novak O."/>
            <person name="Pencik A."/>
            <person name="Tarkowska D."/>
            <person name="Hromadova K."/>
            <person name="Freeman S."/>
            <person name="Maymon M."/>
            <person name="Elazar M."/>
            <person name="Youssef S.A."/>
            <person name="El-Shabrawy E.S.M."/>
            <person name="Shalaby A.B.A."/>
            <person name="Houterman P."/>
            <person name="Brock N.L."/>
            <person name="Burkhardt I."/>
            <person name="Tsavkelova E.A."/>
            <person name="Dickschat J.S."/>
            <person name="Galuszka P."/>
            <person name="Gueldener U."/>
            <person name="Tudzynski B."/>
        </authorList>
    </citation>
    <scope>NUCLEOTIDE SEQUENCE [LARGE SCALE GENOMIC DNA]</scope>
    <source>
        <strain evidence="2">MRC7560</strain>
    </source>
</reference>
<gene>
    <name evidence="1" type="ORF">FMAN_15456</name>
</gene>
<dbReference type="AlphaFoldDB" id="A0A1L7UM95"/>
<dbReference type="GeneID" id="65094696"/>
<accession>A0A1L7UM95</accession>
<protein>
    <submittedName>
        <fullName evidence="1">Uncharacterized protein</fullName>
    </submittedName>
</protein>
<dbReference type="EMBL" id="FCQH01000034">
    <property type="protein sequence ID" value="CVL09215.1"/>
    <property type="molecule type" value="Genomic_DNA"/>
</dbReference>
<keyword evidence="2" id="KW-1185">Reference proteome</keyword>
<name>A0A1L7UM95_FUSMA</name>
<comment type="caution">
    <text evidence="1">The sequence shown here is derived from an EMBL/GenBank/DDBJ whole genome shotgun (WGS) entry which is preliminary data.</text>
</comment>